<comment type="similarity">
    <text evidence="2">Belongs to the peptidase S1 family. CLIP subfamily.</text>
</comment>
<reference evidence="6" key="1">
    <citation type="submission" date="2022-03" db="EMBL/GenBank/DDBJ databases">
        <authorList>
            <person name="Martin C."/>
        </authorList>
    </citation>
    <scope>NUCLEOTIDE SEQUENCE</scope>
</reference>
<dbReference type="PANTHER" id="PTHR24256">
    <property type="entry name" value="TRYPTASE-RELATED"/>
    <property type="match status" value="1"/>
</dbReference>
<keyword evidence="1 3" id="KW-1015">Disulfide bond</keyword>
<evidence type="ECO:0000313" key="6">
    <source>
        <dbReference type="EMBL" id="CAH1775021.1"/>
    </source>
</evidence>
<dbReference type="InterPro" id="IPR051487">
    <property type="entry name" value="Ser/Thr_Proteases_Immune/Dev"/>
</dbReference>
<dbReference type="Pfam" id="PF00089">
    <property type="entry name" value="Trypsin"/>
    <property type="match status" value="1"/>
</dbReference>
<dbReference type="InterPro" id="IPR000152">
    <property type="entry name" value="EGF-type_Asp/Asn_hydroxyl_site"/>
</dbReference>
<feature type="domain" description="EGF-like" evidence="4">
    <location>
        <begin position="293"/>
        <end position="331"/>
    </location>
</feature>
<dbReference type="EMBL" id="CAIIXF020000001">
    <property type="protein sequence ID" value="CAH1775021.1"/>
    <property type="molecule type" value="Genomic_DNA"/>
</dbReference>
<evidence type="ECO:0000313" key="7">
    <source>
        <dbReference type="Proteomes" id="UP000749559"/>
    </source>
</evidence>
<feature type="non-terminal residue" evidence="6">
    <location>
        <position position="1"/>
    </location>
</feature>
<protein>
    <submittedName>
        <fullName evidence="6">Uncharacterized protein</fullName>
    </submittedName>
</protein>
<dbReference type="InterPro" id="IPR001254">
    <property type="entry name" value="Trypsin_dom"/>
</dbReference>
<dbReference type="Gene3D" id="2.40.10.10">
    <property type="entry name" value="Trypsin-like serine proteases"/>
    <property type="match status" value="1"/>
</dbReference>
<dbReference type="InterPro" id="IPR013111">
    <property type="entry name" value="EGF_extracell"/>
</dbReference>
<evidence type="ECO:0000256" key="1">
    <source>
        <dbReference type="ARBA" id="ARBA00023157"/>
    </source>
</evidence>
<dbReference type="PROSITE" id="PS50240">
    <property type="entry name" value="TRYPSIN_DOM"/>
    <property type="match status" value="1"/>
</dbReference>
<keyword evidence="7" id="KW-1185">Reference proteome</keyword>
<name>A0A8S4N2R3_OWEFU</name>
<dbReference type="Pfam" id="PF07974">
    <property type="entry name" value="EGF_2"/>
    <property type="match status" value="1"/>
</dbReference>
<dbReference type="InterPro" id="IPR043504">
    <property type="entry name" value="Peptidase_S1_PA_chymotrypsin"/>
</dbReference>
<dbReference type="Gene3D" id="2.10.25.10">
    <property type="entry name" value="Laminin"/>
    <property type="match status" value="1"/>
</dbReference>
<gene>
    <name evidence="6" type="ORF">OFUS_LOCUS2380</name>
</gene>
<evidence type="ECO:0000256" key="2">
    <source>
        <dbReference type="ARBA" id="ARBA00024195"/>
    </source>
</evidence>
<evidence type="ECO:0000259" key="5">
    <source>
        <dbReference type="PROSITE" id="PS50240"/>
    </source>
</evidence>
<organism evidence="6 7">
    <name type="scientific">Owenia fusiformis</name>
    <name type="common">Polychaete worm</name>
    <dbReference type="NCBI Taxonomy" id="6347"/>
    <lineage>
        <taxon>Eukaryota</taxon>
        <taxon>Metazoa</taxon>
        <taxon>Spiralia</taxon>
        <taxon>Lophotrochozoa</taxon>
        <taxon>Annelida</taxon>
        <taxon>Polychaeta</taxon>
        <taxon>Sedentaria</taxon>
        <taxon>Canalipalpata</taxon>
        <taxon>Sabellida</taxon>
        <taxon>Oweniida</taxon>
        <taxon>Oweniidae</taxon>
        <taxon>Owenia</taxon>
    </lineage>
</organism>
<dbReference type="GO" id="GO:0006508">
    <property type="term" value="P:proteolysis"/>
    <property type="evidence" value="ECO:0007669"/>
    <property type="project" value="InterPro"/>
</dbReference>
<dbReference type="Proteomes" id="UP000749559">
    <property type="component" value="Unassembled WGS sequence"/>
</dbReference>
<accession>A0A8S4N2R3</accession>
<dbReference type="AlphaFoldDB" id="A0A8S4N2R3"/>
<dbReference type="GO" id="GO:0004252">
    <property type="term" value="F:serine-type endopeptidase activity"/>
    <property type="evidence" value="ECO:0007669"/>
    <property type="project" value="InterPro"/>
</dbReference>
<dbReference type="SUPFAM" id="SSF50494">
    <property type="entry name" value="Trypsin-like serine proteases"/>
    <property type="match status" value="1"/>
</dbReference>
<feature type="domain" description="Peptidase S1" evidence="5">
    <location>
        <begin position="1"/>
        <end position="223"/>
    </location>
</feature>
<dbReference type="InterPro" id="IPR000742">
    <property type="entry name" value="EGF"/>
</dbReference>
<feature type="disulfide bond" evidence="3">
    <location>
        <begin position="321"/>
        <end position="330"/>
    </location>
</feature>
<keyword evidence="3" id="KW-0245">EGF-like domain</keyword>
<evidence type="ECO:0000256" key="3">
    <source>
        <dbReference type="PROSITE-ProRule" id="PRU00076"/>
    </source>
</evidence>
<evidence type="ECO:0000259" key="4">
    <source>
        <dbReference type="PROSITE" id="PS50026"/>
    </source>
</evidence>
<dbReference type="PROSITE" id="PS00010">
    <property type="entry name" value="ASX_HYDROXYL"/>
    <property type="match status" value="1"/>
</dbReference>
<dbReference type="PROSITE" id="PS50026">
    <property type="entry name" value="EGF_3"/>
    <property type="match status" value="1"/>
</dbReference>
<proteinExistence type="inferred from homology"/>
<dbReference type="InterPro" id="IPR009003">
    <property type="entry name" value="Peptidase_S1_PA"/>
</dbReference>
<sequence>TAAICICDGNDNCCTKQKQFTISNCPLLDEWSVTTGQIKFSATKRQVRKIREVTVHEDYNASAFNENHFETSGPNIALLRLDSPLQLNRHTKPASLPTGLCKGKTDAGCQAVIKHIIPEWSCKTAGWGLEDGMPITSGKLKWTNVYAKESDDKTITSESFGKSTTCRGDAGAPLMCQPIKNEPYVVLGISSYVFPNDACGKTPAKTTHTSLPRHLNWILKHVTELNTWGKWSKSVDCDCDRKERRRSAFLRSRSCVFPENGITTRAADELYQRFQHDCYDVQKESCVCWDNMPSKSCMDNIGICGEHGQCKNGVWFFQCVCDPYYSGELCDVKNDQICPMDCGGYLLGNRTTACLIHEGHQACECPSQEVADIGCIPVEGSHPVYSGASKK</sequence>
<comment type="caution">
    <text evidence="6">The sequence shown here is derived from an EMBL/GenBank/DDBJ whole genome shotgun (WGS) entry which is preliminary data.</text>
</comment>
<dbReference type="SMART" id="SM00020">
    <property type="entry name" value="Tryp_SPc"/>
    <property type="match status" value="1"/>
</dbReference>
<dbReference type="OrthoDB" id="6261922at2759"/>
<dbReference type="PROSITE" id="PS00022">
    <property type="entry name" value="EGF_1"/>
    <property type="match status" value="1"/>
</dbReference>
<comment type="caution">
    <text evidence="3">Lacks conserved residue(s) required for the propagation of feature annotation.</text>
</comment>